<evidence type="ECO:0008006" key="4">
    <source>
        <dbReference type="Google" id="ProtNLM"/>
    </source>
</evidence>
<organism evidence="2 3">
    <name type="scientific">Prunus armeniaca</name>
    <name type="common">Apricot</name>
    <name type="synonym">Armeniaca vulgaris</name>
    <dbReference type="NCBI Taxonomy" id="36596"/>
    <lineage>
        <taxon>Eukaryota</taxon>
        <taxon>Viridiplantae</taxon>
        <taxon>Streptophyta</taxon>
        <taxon>Embryophyta</taxon>
        <taxon>Tracheophyta</taxon>
        <taxon>Spermatophyta</taxon>
        <taxon>Magnoliopsida</taxon>
        <taxon>eudicotyledons</taxon>
        <taxon>Gunneridae</taxon>
        <taxon>Pentapetalae</taxon>
        <taxon>rosids</taxon>
        <taxon>fabids</taxon>
        <taxon>Rosales</taxon>
        <taxon>Rosaceae</taxon>
        <taxon>Amygdaloideae</taxon>
        <taxon>Amygdaleae</taxon>
        <taxon>Prunus</taxon>
    </lineage>
</organism>
<name>A0A6J5TGG8_PRUAR</name>
<evidence type="ECO:0000313" key="3">
    <source>
        <dbReference type="Proteomes" id="UP000507222"/>
    </source>
</evidence>
<feature type="signal peptide" evidence="1">
    <location>
        <begin position="1"/>
        <end position="18"/>
    </location>
</feature>
<protein>
    <recommendedName>
        <fullName evidence="4">Secreted protein</fullName>
    </recommendedName>
</protein>
<dbReference type="Proteomes" id="UP000507222">
    <property type="component" value="Unassembled WGS sequence"/>
</dbReference>
<keyword evidence="1" id="KW-0732">Signal</keyword>
<accession>A0A6J5TGG8</accession>
<evidence type="ECO:0000313" key="2">
    <source>
        <dbReference type="EMBL" id="CAB4263021.1"/>
    </source>
</evidence>
<feature type="chain" id="PRO_5026887294" description="Secreted protein" evidence="1">
    <location>
        <begin position="19"/>
        <end position="74"/>
    </location>
</feature>
<gene>
    <name evidence="2" type="ORF">CURHAP_LOCUS2601</name>
</gene>
<reference evidence="2 3" key="1">
    <citation type="submission" date="2020-05" db="EMBL/GenBank/DDBJ databases">
        <authorList>
            <person name="Campoy J."/>
            <person name="Schneeberger K."/>
            <person name="Spophaly S."/>
        </authorList>
    </citation>
    <scope>NUCLEOTIDE SEQUENCE [LARGE SCALE GENOMIC DNA]</scope>
    <source>
        <strain evidence="2">PruArmRojPasFocal</strain>
    </source>
</reference>
<dbReference type="EMBL" id="CAEKDK010000001">
    <property type="protein sequence ID" value="CAB4263021.1"/>
    <property type="molecule type" value="Genomic_DNA"/>
</dbReference>
<dbReference type="AlphaFoldDB" id="A0A6J5TGG8"/>
<sequence length="74" mass="8135">MRLTGLKVIASLMGCAHLLLNHGGSAYMAWADIAVLHPRVMPCQPLQCGWDEYFFICDMTMKKEASSTPCASSK</sequence>
<evidence type="ECO:0000256" key="1">
    <source>
        <dbReference type="SAM" id="SignalP"/>
    </source>
</evidence>
<proteinExistence type="predicted"/>